<evidence type="ECO:0000313" key="2">
    <source>
        <dbReference type="EMBL" id="MDQ0153385.1"/>
    </source>
</evidence>
<keyword evidence="2" id="KW-0378">Hydrolase</keyword>
<feature type="domain" description="Peptidase M28" evidence="1">
    <location>
        <begin position="219"/>
        <end position="408"/>
    </location>
</feature>
<gene>
    <name evidence="2" type="ORF">J2S20_002105</name>
</gene>
<dbReference type="SUPFAM" id="SSF53187">
    <property type="entry name" value="Zn-dependent exopeptidases"/>
    <property type="match status" value="1"/>
</dbReference>
<dbReference type="RefSeq" id="WP_307255340.1">
    <property type="nucleotide sequence ID" value="NZ_JAUSTO010000018.1"/>
</dbReference>
<sequence length="560" mass="63295">MGQLRESLLEELNSKNMLETIGTFNHLFRYSGTKEGEAAVSYLEEKLSEYGITFEHCEYDGFFSIPVRAFAKVDGVEYPLVGDVYSAEADSLQGTLYYDSLSKKKGLTKNQEKDRFESFRDKIILTWESKGVFVRRAMEAGAKAVLHICATKGDYIHHSNIGTIWGTPDFDEAAYMKFLPSAGIRRVDGEALIEKIAAGEIDAEVTIEMETKIRRSSMVAVDIKGKSDSFVLVSGHYDSWYEGITDNAVSDAILLEYARVLYAHRSELKRGVRIAWWSGHSDGRFSGSTWYCDSHYADLRKNCVAHVNLDLTGCKNSEQIVARTAGSEGVSYTADLIEKYTGKRPNAYTPMIRGADQSFWGAYVPLTIMLKYEPFPEKRLSDCPSGGPWWHTPKDTIDKLDEKIMMRDAKINMEMLDDIQNAKMIPVNIPAFLEDLDGRLKKTLSGLAPEFDTTEICAEWNRTKAVLEKAAERAESMEDSDLFLKETVGKLLHIVYCRKAPYLHDYGDGFGIFGAIGRCKGITKENTPLDVYVMARSEYLRMRNRLCMGLREIQKQAERI</sequence>
<dbReference type="PANTHER" id="PTHR12147:SF26">
    <property type="entry name" value="PEPTIDASE M28 DOMAIN-CONTAINING PROTEIN"/>
    <property type="match status" value="1"/>
</dbReference>
<dbReference type="Pfam" id="PF04389">
    <property type="entry name" value="Peptidase_M28"/>
    <property type="match status" value="1"/>
</dbReference>
<dbReference type="InterPro" id="IPR045175">
    <property type="entry name" value="M28_fam"/>
</dbReference>
<dbReference type="EC" id="3.4.11.10" evidence="2"/>
<dbReference type="GO" id="GO:0008235">
    <property type="term" value="F:metalloexopeptidase activity"/>
    <property type="evidence" value="ECO:0007669"/>
    <property type="project" value="InterPro"/>
</dbReference>
<proteinExistence type="predicted"/>
<dbReference type="Proteomes" id="UP001241537">
    <property type="component" value="Unassembled WGS sequence"/>
</dbReference>
<dbReference type="AlphaFoldDB" id="A0AAE4ALP4"/>
<keyword evidence="2" id="KW-0645">Protease</keyword>
<dbReference type="Gene3D" id="3.50.30.30">
    <property type="match status" value="1"/>
</dbReference>
<keyword evidence="3" id="KW-1185">Reference proteome</keyword>
<accession>A0AAE4ALP4</accession>
<reference evidence="2" key="1">
    <citation type="submission" date="2023-07" db="EMBL/GenBank/DDBJ databases">
        <title>Genomic Encyclopedia of Type Strains, Phase IV (KMG-IV): sequencing the most valuable type-strain genomes for metagenomic binning, comparative biology and taxonomic classification.</title>
        <authorList>
            <person name="Goeker M."/>
        </authorList>
    </citation>
    <scope>NUCLEOTIDE SEQUENCE</scope>
    <source>
        <strain evidence="2">DSM 19659</strain>
    </source>
</reference>
<keyword evidence="2" id="KW-0031">Aminopeptidase</keyword>
<name>A0AAE4ALP4_9FIRM</name>
<protein>
    <submittedName>
        <fullName evidence="2">Aminopeptidase YwaD</fullName>
        <ecNumber evidence="2">3.4.11.10</ecNumber>
        <ecNumber evidence="2">3.4.11.6</ecNumber>
    </submittedName>
</protein>
<dbReference type="InterPro" id="IPR007484">
    <property type="entry name" value="Peptidase_M28"/>
</dbReference>
<evidence type="ECO:0000259" key="1">
    <source>
        <dbReference type="Pfam" id="PF04389"/>
    </source>
</evidence>
<organism evidence="2 3">
    <name type="scientific">Moryella indoligenes</name>
    <dbReference type="NCBI Taxonomy" id="371674"/>
    <lineage>
        <taxon>Bacteria</taxon>
        <taxon>Bacillati</taxon>
        <taxon>Bacillota</taxon>
        <taxon>Clostridia</taxon>
        <taxon>Lachnospirales</taxon>
        <taxon>Lachnospiraceae</taxon>
        <taxon>Moryella</taxon>
    </lineage>
</organism>
<dbReference type="GO" id="GO:0006508">
    <property type="term" value="P:proteolysis"/>
    <property type="evidence" value="ECO:0007669"/>
    <property type="project" value="InterPro"/>
</dbReference>
<evidence type="ECO:0000313" key="3">
    <source>
        <dbReference type="Proteomes" id="UP001241537"/>
    </source>
</evidence>
<dbReference type="Gene3D" id="3.40.630.10">
    <property type="entry name" value="Zn peptidases"/>
    <property type="match status" value="1"/>
</dbReference>
<dbReference type="GO" id="GO:0004177">
    <property type="term" value="F:aminopeptidase activity"/>
    <property type="evidence" value="ECO:0007669"/>
    <property type="project" value="UniProtKB-KW"/>
</dbReference>
<comment type="caution">
    <text evidence="2">The sequence shown here is derived from an EMBL/GenBank/DDBJ whole genome shotgun (WGS) entry which is preliminary data.</text>
</comment>
<dbReference type="EC" id="3.4.11.6" evidence="2"/>
<dbReference type="EMBL" id="JAUSTO010000018">
    <property type="protein sequence ID" value="MDQ0153385.1"/>
    <property type="molecule type" value="Genomic_DNA"/>
</dbReference>
<dbReference type="PANTHER" id="PTHR12147">
    <property type="entry name" value="METALLOPEPTIDASE M28 FAMILY MEMBER"/>
    <property type="match status" value="1"/>
</dbReference>